<comment type="similarity">
    <text evidence="2">Belongs to the Fmt family.</text>
</comment>
<evidence type="ECO:0000259" key="12">
    <source>
        <dbReference type="Pfam" id="PF02911"/>
    </source>
</evidence>
<dbReference type="PANTHER" id="PTHR11138">
    <property type="entry name" value="METHIONYL-TRNA FORMYLTRANSFERASE"/>
    <property type="match status" value="1"/>
</dbReference>
<organism evidence="13 14">
    <name type="scientific">Ladona fulva</name>
    <name type="common">Scarce chaser dragonfly</name>
    <name type="synonym">Libellula fulva</name>
    <dbReference type="NCBI Taxonomy" id="123851"/>
    <lineage>
        <taxon>Eukaryota</taxon>
        <taxon>Metazoa</taxon>
        <taxon>Ecdysozoa</taxon>
        <taxon>Arthropoda</taxon>
        <taxon>Hexapoda</taxon>
        <taxon>Insecta</taxon>
        <taxon>Pterygota</taxon>
        <taxon>Palaeoptera</taxon>
        <taxon>Odonata</taxon>
        <taxon>Epiprocta</taxon>
        <taxon>Anisoptera</taxon>
        <taxon>Libelluloidea</taxon>
        <taxon>Libellulidae</taxon>
        <taxon>Ladona</taxon>
    </lineage>
</organism>
<dbReference type="Pfam" id="PF00551">
    <property type="entry name" value="Formyl_trans_N"/>
    <property type="match status" value="1"/>
</dbReference>
<reference evidence="13" key="1">
    <citation type="submission" date="2013-04" db="EMBL/GenBank/DDBJ databases">
        <authorList>
            <person name="Qu J."/>
            <person name="Murali S.C."/>
            <person name="Bandaranaike D."/>
            <person name="Bellair M."/>
            <person name="Blankenburg K."/>
            <person name="Chao H."/>
            <person name="Dinh H."/>
            <person name="Doddapaneni H."/>
            <person name="Downs B."/>
            <person name="Dugan-Rocha S."/>
            <person name="Elkadiri S."/>
            <person name="Gnanaolivu R.D."/>
            <person name="Hernandez B."/>
            <person name="Javaid M."/>
            <person name="Jayaseelan J.C."/>
            <person name="Lee S."/>
            <person name="Li M."/>
            <person name="Ming W."/>
            <person name="Munidasa M."/>
            <person name="Muniz J."/>
            <person name="Nguyen L."/>
            <person name="Ongeri F."/>
            <person name="Osuji N."/>
            <person name="Pu L.-L."/>
            <person name="Puazo M."/>
            <person name="Qu C."/>
            <person name="Quiroz J."/>
            <person name="Raj R."/>
            <person name="Weissenberger G."/>
            <person name="Xin Y."/>
            <person name="Zou X."/>
            <person name="Han Y."/>
            <person name="Richards S."/>
            <person name="Worley K."/>
            <person name="Muzny D."/>
            <person name="Gibbs R."/>
        </authorList>
    </citation>
    <scope>NUCLEOTIDE SEQUENCE</scope>
    <source>
        <strain evidence="13">Sampled in the wild</strain>
    </source>
</reference>
<dbReference type="InterPro" id="IPR036477">
    <property type="entry name" value="Formyl_transf_N_sf"/>
</dbReference>
<sequence>MYKYSIDLPSINKLSLGHAASRFYRYFSAKCTFPVRVLFFGTDKFSLETLKKLNYGLRGGRILSRLDVVSSAKIKKSVISQYCDSNGLQMLHWPIKRQLEGYDIGVVASFGHLIPEDIIKSFPLGMLNVHASLLPRWRGAAPVIYAVMNGDEETGVSIMRIMPKKFDIGDVLAQSRVAIGPHDTANEVTDKLAICGADLLIDCLENLPESLENAKPQSKDGITYAPKVKPSLAVIKWSETETKKAYNLWRALYGTLHLITFWHGLQVKLIEACNCSFNSSSSSIQPGKVEYLKKQKIILVTCADGGKIGFQKIAIAGKKIMSAEDFYNGYMSKRNDSEWIFV</sequence>
<evidence type="ECO:0000259" key="11">
    <source>
        <dbReference type="Pfam" id="PF00551"/>
    </source>
</evidence>
<evidence type="ECO:0000256" key="5">
    <source>
        <dbReference type="ARBA" id="ARBA00022679"/>
    </source>
</evidence>
<dbReference type="FunFam" id="3.40.50.12230:FF:000003">
    <property type="entry name" value="methionyl-tRNA formyltransferase, mitochondrial"/>
    <property type="match status" value="1"/>
</dbReference>
<evidence type="ECO:0000256" key="10">
    <source>
        <dbReference type="ARBA" id="ARBA00057846"/>
    </source>
</evidence>
<protein>
    <recommendedName>
        <fullName evidence="4">Methionyl-tRNA formyltransferase, mitochondrial</fullName>
        <ecNumber evidence="3">2.1.2.9</ecNumber>
    </recommendedName>
</protein>
<comment type="function">
    <text evidence="10">Methionyl-tRNA formyltransferase that formylates methionyl-tRNA in mitochondria and is crucial for translation initiation.</text>
</comment>
<dbReference type="GO" id="GO:0004479">
    <property type="term" value="F:methionyl-tRNA formyltransferase activity"/>
    <property type="evidence" value="ECO:0007669"/>
    <property type="project" value="UniProtKB-EC"/>
</dbReference>
<dbReference type="CDD" id="cd08646">
    <property type="entry name" value="FMT_core_Met-tRNA-FMT_N"/>
    <property type="match status" value="1"/>
</dbReference>
<evidence type="ECO:0000256" key="1">
    <source>
        <dbReference type="ARBA" id="ARBA00004173"/>
    </source>
</evidence>
<dbReference type="EC" id="2.1.2.9" evidence="3"/>
<dbReference type="SUPFAM" id="SSF53328">
    <property type="entry name" value="Formyltransferase"/>
    <property type="match status" value="1"/>
</dbReference>
<dbReference type="InterPro" id="IPR002376">
    <property type="entry name" value="Formyl_transf_N"/>
</dbReference>
<comment type="catalytic activity">
    <reaction evidence="9">
        <text>L-methionyl-tRNA(fMet) + (6R)-10-formyltetrahydrofolate = N-formyl-L-methionyl-tRNA(fMet) + (6S)-5,6,7,8-tetrahydrofolate + H(+)</text>
        <dbReference type="Rhea" id="RHEA:24380"/>
        <dbReference type="Rhea" id="RHEA-COMP:9952"/>
        <dbReference type="Rhea" id="RHEA-COMP:9953"/>
        <dbReference type="ChEBI" id="CHEBI:15378"/>
        <dbReference type="ChEBI" id="CHEBI:57453"/>
        <dbReference type="ChEBI" id="CHEBI:78530"/>
        <dbReference type="ChEBI" id="CHEBI:78844"/>
        <dbReference type="ChEBI" id="CHEBI:195366"/>
        <dbReference type="EC" id="2.1.2.9"/>
    </reaction>
    <physiologicalReaction direction="left-to-right" evidence="9">
        <dbReference type="Rhea" id="RHEA:24381"/>
    </physiologicalReaction>
</comment>
<evidence type="ECO:0000256" key="7">
    <source>
        <dbReference type="ARBA" id="ARBA00022946"/>
    </source>
</evidence>
<keyword evidence="14" id="KW-1185">Reference proteome</keyword>
<keyword evidence="7" id="KW-0809">Transit peptide</keyword>
<dbReference type="InterPro" id="IPR005793">
    <property type="entry name" value="Formyl_trans_C"/>
</dbReference>
<dbReference type="InterPro" id="IPR011034">
    <property type="entry name" value="Formyl_transferase-like_C_sf"/>
</dbReference>
<dbReference type="NCBIfam" id="TIGR00460">
    <property type="entry name" value="fmt"/>
    <property type="match status" value="1"/>
</dbReference>
<keyword evidence="8" id="KW-0496">Mitochondrion</keyword>
<dbReference type="EMBL" id="KZ308322">
    <property type="protein sequence ID" value="KAG8227370.1"/>
    <property type="molecule type" value="Genomic_DNA"/>
</dbReference>
<dbReference type="SUPFAM" id="SSF50486">
    <property type="entry name" value="FMT C-terminal domain-like"/>
    <property type="match status" value="1"/>
</dbReference>
<evidence type="ECO:0000256" key="9">
    <source>
        <dbReference type="ARBA" id="ARBA00052555"/>
    </source>
</evidence>
<feature type="domain" description="Formyl transferase N-terminal" evidence="11">
    <location>
        <begin position="101"/>
        <end position="202"/>
    </location>
</feature>
<evidence type="ECO:0000313" key="14">
    <source>
        <dbReference type="Proteomes" id="UP000792457"/>
    </source>
</evidence>
<evidence type="ECO:0000256" key="6">
    <source>
        <dbReference type="ARBA" id="ARBA00022917"/>
    </source>
</evidence>
<dbReference type="Pfam" id="PF02911">
    <property type="entry name" value="Formyl_trans_C"/>
    <property type="match status" value="1"/>
</dbReference>
<dbReference type="OrthoDB" id="10268103at2759"/>
<evidence type="ECO:0000256" key="3">
    <source>
        <dbReference type="ARBA" id="ARBA00012261"/>
    </source>
</evidence>
<dbReference type="Proteomes" id="UP000792457">
    <property type="component" value="Unassembled WGS sequence"/>
</dbReference>
<gene>
    <name evidence="13" type="ORF">J437_LFUL000378</name>
</gene>
<dbReference type="PANTHER" id="PTHR11138:SF5">
    <property type="entry name" value="METHIONYL-TRNA FORMYLTRANSFERASE, MITOCHONDRIAL"/>
    <property type="match status" value="1"/>
</dbReference>
<dbReference type="Gene3D" id="3.40.50.12230">
    <property type="match status" value="1"/>
</dbReference>
<evidence type="ECO:0000256" key="8">
    <source>
        <dbReference type="ARBA" id="ARBA00023128"/>
    </source>
</evidence>
<dbReference type="InterPro" id="IPR005794">
    <property type="entry name" value="Fmt"/>
</dbReference>
<evidence type="ECO:0000256" key="4">
    <source>
        <dbReference type="ARBA" id="ARBA00014185"/>
    </source>
</evidence>
<dbReference type="InterPro" id="IPR041711">
    <property type="entry name" value="Met-tRNA-FMT_N"/>
</dbReference>
<reference evidence="13" key="2">
    <citation type="submission" date="2017-10" db="EMBL/GenBank/DDBJ databases">
        <title>Ladona fulva Genome sequencing and assembly.</title>
        <authorList>
            <person name="Murali S."/>
            <person name="Richards S."/>
            <person name="Bandaranaike D."/>
            <person name="Bellair M."/>
            <person name="Blankenburg K."/>
            <person name="Chao H."/>
            <person name="Dinh H."/>
            <person name="Doddapaneni H."/>
            <person name="Dugan-Rocha S."/>
            <person name="Elkadiri S."/>
            <person name="Gnanaolivu R."/>
            <person name="Hernandez B."/>
            <person name="Skinner E."/>
            <person name="Javaid M."/>
            <person name="Lee S."/>
            <person name="Li M."/>
            <person name="Ming W."/>
            <person name="Munidasa M."/>
            <person name="Muniz J."/>
            <person name="Nguyen L."/>
            <person name="Hughes D."/>
            <person name="Osuji N."/>
            <person name="Pu L.-L."/>
            <person name="Puazo M."/>
            <person name="Qu C."/>
            <person name="Quiroz J."/>
            <person name="Raj R."/>
            <person name="Weissenberger G."/>
            <person name="Xin Y."/>
            <person name="Zou X."/>
            <person name="Han Y."/>
            <person name="Worley K."/>
            <person name="Muzny D."/>
            <person name="Gibbs R."/>
        </authorList>
    </citation>
    <scope>NUCLEOTIDE SEQUENCE</scope>
    <source>
        <strain evidence="13">Sampled in the wild</strain>
    </source>
</reference>
<name>A0A8K0K4Y7_LADFU</name>
<comment type="caution">
    <text evidence="13">The sequence shown here is derived from an EMBL/GenBank/DDBJ whole genome shotgun (WGS) entry which is preliminary data.</text>
</comment>
<dbReference type="AlphaFoldDB" id="A0A8K0K4Y7"/>
<keyword evidence="5" id="KW-0808">Transferase</keyword>
<evidence type="ECO:0000256" key="2">
    <source>
        <dbReference type="ARBA" id="ARBA00010699"/>
    </source>
</evidence>
<feature type="domain" description="Formyl transferase C-terminal" evidence="12">
    <location>
        <begin position="227"/>
        <end position="330"/>
    </location>
</feature>
<accession>A0A8K0K4Y7</accession>
<dbReference type="GO" id="GO:0005739">
    <property type="term" value="C:mitochondrion"/>
    <property type="evidence" value="ECO:0007669"/>
    <property type="project" value="UniProtKB-SubCell"/>
</dbReference>
<evidence type="ECO:0000313" key="13">
    <source>
        <dbReference type="EMBL" id="KAG8227370.1"/>
    </source>
</evidence>
<comment type="subcellular location">
    <subcellularLocation>
        <location evidence="1">Mitochondrion</location>
    </subcellularLocation>
</comment>
<keyword evidence="6" id="KW-0648">Protein biosynthesis</keyword>
<proteinExistence type="inferred from homology"/>